<reference evidence="11" key="2">
    <citation type="submission" date="2025-08" db="UniProtKB">
        <authorList>
            <consortium name="Ensembl"/>
        </authorList>
    </citation>
    <scope>IDENTIFICATION</scope>
</reference>
<dbReference type="GO" id="GO:0005813">
    <property type="term" value="C:centrosome"/>
    <property type="evidence" value="ECO:0007669"/>
    <property type="project" value="UniProtKB-SubCell"/>
</dbReference>
<feature type="compositionally biased region" description="Polar residues" evidence="10">
    <location>
        <begin position="335"/>
        <end position="348"/>
    </location>
</feature>
<dbReference type="GeneTree" id="ENSGT00390000010121"/>
<feature type="compositionally biased region" description="Basic and acidic residues" evidence="10">
    <location>
        <begin position="236"/>
        <end position="252"/>
    </location>
</feature>
<feature type="compositionally biased region" description="Acidic residues" evidence="10">
    <location>
        <begin position="439"/>
        <end position="449"/>
    </location>
</feature>
<sequence>MQIEFETQIKKMQLLSKDSLGKKGELKDEDKEKVVMPAEINSGTAMSRGLYQPATIFMGRQMSAVSGIGDFTTERKSPPTKNFSIPDPHSQQQTAQSSDVTGSRVVQTPGDTQCLNKSDKIDGKTSLQIGEKTPVTASALSEEEQTHCFEIGSNACQSKSNLSEGKKSAELHSPLWERLSPENRTTDLKCDSSRRSEGSEGEILTREHIEVEEERARPPVSPLSGSESYASENECPQEKPPARKASSDHLPCEDSQSQEPFRKKQEEQEEESLSSSSDLTVSVSEDDLILKSPELQTNLGDTMEQEDGTETLNVIHSEQERDAPSTGKPNCILQAPSTPDSPNESFTNLPAKEFEQTPASGLLRTRSGQHIAALKGHDTFVQEEATALLKKDLAEEHDNRLAVHSSKSSCSLPSTPSDESGIRNGKPTLWPKGVTTREQEDESREESTEESMAARMPITETKAYQRLKQSALQGSTHQARDGFQEATAPTSQPPGLKTGSRTFKTKTTHKIASEASFSSSEGSPLSRHENEGKLTTNLKSKAFWSESDESNSEIEAALRPRNHNTSTNDFGDFYDL</sequence>
<dbReference type="InterPro" id="IPR026742">
    <property type="entry name" value="Centrosomal_kizuma"/>
</dbReference>
<accession>A0A8B9WR84</accession>
<evidence type="ECO:0000256" key="7">
    <source>
        <dbReference type="ARBA" id="ARBA00023273"/>
    </source>
</evidence>
<evidence type="ECO:0000313" key="11">
    <source>
        <dbReference type="Ensembl" id="ENSBGRP00000010537.1"/>
    </source>
</evidence>
<evidence type="ECO:0000256" key="1">
    <source>
        <dbReference type="ARBA" id="ARBA00004120"/>
    </source>
</evidence>
<evidence type="ECO:0000256" key="5">
    <source>
        <dbReference type="ARBA" id="ARBA00022490"/>
    </source>
</evidence>
<feature type="compositionally biased region" description="Low complexity" evidence="10">
    <location>
        <begin position="513"/>
        <end position="525"/>
    </location>
</feature>
<evidence type="ECO:0000256" key="3">
    <source>
        <dbReference type="ARBA" id="ARBA00010767"/>
    </source>
</evidence>
<organism evidence="11 12">
    <name type="scientific">Bos mutus grunniens</name>
    <name type="common">Wild yak</name>
    <name type="synonym">Bos grunniens</name>
    <dbReference type="NCBI Taxonomy" id="30521"/>
    <lineage>
        <taxon>Eukaryota</taxon>
        <taxon>Metazoa</taxon>
        <taxon>Chordata</taxon>
        <taxon>Craniata</taxon>
        <taxon>Vertebrata</taxon>
        <taxon>Euteleostomi</taxon>
        <taxon>Mammalia</taxon>
        <taxon>Eutheria</taxon>
        <taxon>Laurasiatheria</taxon>
        <taxon>Artiodactyla</taxon>
        <taxon>Ruminantia</taxon>
        <taxon>Pecora</taxon>
        <taxon>Bovidae</taxon>
        <taxon>Bovinae</taxon>
        <taxon>Bos</taxon>
    </lineage>
</organism>
<evidence type="ECO:0000256" key="2">
    <source>
        <dbReference type="ARBA" id="ARBA00004300"/>
    </source>
</evidence>
<keyword evidence="5" id="KW-0963">Cytoplasm</keyword>
<evidence type="ECO:0000256" key="6">
    <source>
        <dbReference type="ARBA" id="ARBA00023212"/>
    </source>
</evidence>
<feature type="compositionally biased region" description="Basic and acidic residues" evidence="10">
    <location>
        <begin position="179"/>
        <end position="217"/>
    </location>
</feature>
<evidence type="ECO:0000256" key="9">
    <source>
        <dbReference type="ARBA" id="ARBA00031153"/>
    </source>
</evidence>
<evidence type="ECO:0000256" key="4">
    <source>
        <dbReference type="ARBA" id="ARBA00013872"/>
    </source>
</evidence>
<proteinExistence type="inferred from homology"/>
<comment type="subcellular location">
    <subcellularLocation>
        <location evidence="1">Cytoplasm</location>
        <location evidence="1">Cytoskeleton</location>
        <location evidence="1">Cilium basal body</location>
    </subcellularLocation>
    <subcellularLocation>
        <location evidence="2">Cytoplasm</location>
        <location evidence="2">Cytoskeleton</location>
        <location evidence="2">Microtubule organizing center</location>
        <location evidence="2">Centrosome</location>
    </subcellularLocation>
</comment>
<dbReference type="PANTHER" id="PTHR16299:SF2">
    <property type="entry name" value="CENTROSOMAL PROTEIN KIZUNA"/>
    <property type="match status" value="1"/>
</dbReference>
<evidence type="ECO:0000313" key="12">
    <source>
        <dbReference type="Proteomes" id="UP000694520"/>
    </source>
</evidence>
<feature type="region of interest" description="Disordered" evidence="10">
    <location>
        <begin position="158"/>
        <end position="348"/>
    </location>
</feature>
<feature type="region of interest" description="Disordered" evidence="10">
    <location>
        <begin position="398"/>
        <end position="576"/>
    </location>
</feature>
<dbReference type="AlphaFoldDB" id="A0A8B9WR84"/>
<protein>
    <recommendedName>
        <fullName evidence="4">Centrosomal protein kizuna</fullName>
    </recommendedName>
    <alternativeName>
        <fullName evidence="9">Polo-like kinase 1 substrate 1</fullName>
    </alternativeName>
</protein>
<feature type="compositionally biased region" description="Polar residues" evidence="10">
    <location>
        <begin position="79"/>
        <end position="116"/>
    </location>
</feature>
<feature type="compositionally biased region" description="Polar residues" evidence="10">
    <location>
        <begin position="467"/>
        <end position="477"/>
    </location>
</feature>
<dbReference type="Proteomes" id="UP000694520">
    <property type="component" value="Chromosome 12"/>
</dbReference>
<dbReference type="PANTHER" id="PTHR16299">
    <property type="entry name" value="CENTROSOMAL PROTEIN KIZUNA"/>
    <property type="match status" value="1"/>
</dbReference>
<feature type="compositionally biased region" description="Low complexity" evidence="10">
    <location>
        <begin position="273"/>
        <end position="283"/>
    </location>
</feature>
<gene>
    <name evidence="11" type="primary">KIZ</name>
</gene>
<keyword evidence="7" id="KW-0966">Cell projection</keyword>
<evidence type="ECO:0000256" key="10">
    <source>
        <dbReference type="SAM" id="MobiDB-lite"/>
    </source>
</evidence>
<comment type="similarity">
    <text evidence="3">Belongs to the kizuna family.</text>
</comment>
<evidence type="ECO:0000256" key="8">
    <source>
        <dbReference type="ARBA" id="ARBA00024919"/>
    </source>
</evidence>
<reference evidence="11" key="3">
    <citation type="submission" date="2025-09" db="UniProtKB">
        <authorList>
            <consortium name="Ensembl"/>
        </authorList>
    </citation>
    <scope>IDENTIFICATION</scope>
</reference>
<comment type="function">
    <text evidence="8">Centrosomal protein required for establishing a robust mitotic centrosome architecture that can endure the forces that converge on the centrosomes during spindle formation. Required for stabilizing the expanded pericentriolar material around the centriole.</text>
</comment>
<keyword evidence="12" id="KW-1185">Reference proteome</keyword>
<dbReference type="GO" id="GO:0019901">
    <property type="term" value="F:protein kinase binding"/>
    <property type="evidence" value="ECO:0007669"/>
    <property type="project" value="Ensembl"/>
</dbReference>
<feature type="compositionally biased region" description="Low complexity" evidence="10">
    <location>
        <begin position="405"/>
        <end position="419"/>
    </location>
</feature>
<reference evidence="11" key="1">
    <citation type="submission" date="2019-05" db="EMBL/GenBank/DDBJ databases">
        <authorList>
            <person name="Zhang S."/>
            <person name="Liu J."/>
        </authorList>
    </citation>
    <scope>NUCLEOTIDE SEQUENCE [LARGE SCALE GENOMIC DNA]</scope>
</reference>
<dbReference type="Ensembl" id="ENSBGRT00000012120.1">
    <property type="protein sequence ID" value="ENSBGRP00000010537.1"/>
    <property type="gene ID" value="ENSBGRG00000006486.1"/>
</dbReference>
<keyword evidence="6" id="KW-0206">Cytoskeleton</keyword>
<dbReference type="GO" id="GO:0007051">
    <property type="term" value="P:spindle organization"/>
    <property type="evidence" value="ECO:0007669"/>
    <property type="project" value="Ensembl"/>
</dbReference>
<name>A0A8B9WR84_BOSMU</name>
<feature type="region of interest" description="Disordered" evidence="10">
    <location>
        <begin position="68"/>
        <end position="126"/>
    </location>
</feature>